<keyword evidence="2" id="KW-1185">Reference proteome</keyword>
<evidence type="ECO:0000313" key="2">
    <source>
        <dbReference type="Proteomes" id="UP001251217"/>
    </source>
</evidence>
<gene>
    <name evidence="1" type="ORF">J2W56_000629</name>
</gene>
<proteinExistence type="predicted"/>
<dbReference type="Proteomes" id="UP001251217">
    <property type="component" value="Unassembled WGS sequence"/>
</dbReference>
<sequence>MTRITTQPDDRTAPGPHQVVRGIHRLSAIMEINAHLDVPAPQGRVGHGNRATVLRFAQAA</sequence>
<dbReference type="EMBL" id="JAVDWW010000001">
    <property type="protein sequence ID" value="MDR7166911.1"/>
    <property type="molecule type" value="Genomic_DNA"/>
</dbReference>
<name>A0ABU1X8Q0_9NOCA</name>
<dbReference type="RefSeq" id="WP_310398820.1">
    <property type="nucleotide sequence ID" value="NZ_JAVDWW010000001.1"/>
</dbReference>
<organism evidence="1 2">
    <name type="scientific">Nocardia kruczakiae</name>
    <dbReference type="NCBI Taxonomy" id="261477"/>
    <lineage>
        <taxon>Bacteria</taxon>
        <taxon>Bacillati</taxon>
        <taxon>Actinomycetota</taxon>
        <taxon>Actinomycetes</taxon>
        <taxon>Mycobacteriales</taxon>
        <taxon>Nocardiaceae</taxon>
        <taxon>Nocardia</taxon>
    </lineage>
</organism>
<accession>A0ABU1X8Q0</accession>
<evidence type="ECO:0000313" key="1">
    <source>
        <dbReference type="EMBL" id="MDR7166911.1"/>
    </source>
</evidence>
<comment type="caution">
    <text evidence="1">The sequence shown here is derived from an EMBL/GenBank/DDBJ whole genome shotgun (WGS) entry which is preliminary data.</text>
</comment>
<reference evidence="1 2" key="1">
    <citation type="submission" date="2023-07" db="EMBL/GenBank/DDBJ databases">
        <title>Sorghum-associated microbial communities from plants grown in Nebraska, USA.</title>
        <authorList>
            <person name="Schachtman D."/>
        </authorList>
    </citation>
    <scope>NUCLEOTIDE SEQUENCE [LARGE SCALE GENOMIC DNA]</scope>
    <source>
        <strain evidence="1 2">4272</strain>
    </source>
</reference>
<protein>
    <submittedName>
        <fullName evidence="1">Uncharacterized protein</fullName>
    </submittedName>
</protein>